<name>A0A2L2X9C8_9FIRM</name>
<evidence type="ECO:0000313" key="2">
    <source>
        <dbReference type="Proteomes" id="UP000239549"/>
    </source>
</evidence>
<dbReference type="Proteomes" id="UP000239549">
    <property type="component" value="Unassembled WGS sequence"/>
</dbReference>
<keyword evidence="2" id="KW-1185">Reference proteome</keyword>
<evidence type="ECO:0000313" key="1">
    <source>
        <dbReference type="EMBL" id="GBF32203.1"/>
    </source>
</evidence>
<dbReference type="AlphaFoldDB" id="A0A2L2X9C8"/>
<proteinExistence type="predicted"/>
<comment type="caution">
    <text evidence="1">The sequence shown here is derived from an EMBL/GenBank/DDBJ whole genome shotgun (WGS) entry which is preliminary data.</text>
</comment>
<sequence length="296" mass="32488">MLEVTADYIPSEPGDEGGIVVWQSALNKLEFLESLDTKISEYTVWRAVKRGNLWTFYAKRDGQWELFDSAVLDAPMAGVSLKNGSTGGYMSLNVNEVVLCRSASITIGNVLPGNKVVLYDELQNAVDTKVVPTGYSGVEFILPSAIFKGTVKLFADQAAVSPIGEVGPVEFCGGDIYLYGFDIDVYWNGVELSKTGFTDLGKMYNGVIEEMLQVVNNADVDAFDVTLSIKQYLNEFVWQWADVAPDAGGTPGVYGDTIALGTLAPGESRDFWIRVEKADNMFIFKNEHFVIDIQHG</sequence>
<organism evidence="1 2">
    <name type="scientific">Desulfocucumis palustris</name>
    <dbReference type="NCBI Taxonomy" id="1898651"/>
    <lineage>
        <taxon>Bacteria</taxon>
        <taxon>Bacillati</taxon>
        <taxon>Bacillota</taxon>
        <taxon>Clostridia</taxon>
        <taxon>Eubacteriales</taxon>
        <taxon>Desulfocucumaceae</taxon>
        <taxon>Desulfocucumis</taxon>
    </lineage>
</organism>
<protein>
    <submittedName>
        <fullName evidence="1">Phage protein</fullName>
    </submittedName>
</protein>
<gene>
    <name evidence="1" type="ORF">DCCM_0394</name>
</gene>
<dbReference type="EMBL" id="BFAV01000019">
    <property type="protein sequence ID" value="GBF32203.1"/>
    <property type="molecule type" value="Genomic_DNA"/>
</dbReference>
<reference evidence="2" key="1">
    <citation type="submission" date="2018-02" db="EMBL/GenBank/DDBJ databases">
        <title>Genome sequence of Desulfocucumis palustris strain NAW-5.</title>
        <authorList>
            <person name="Watanabe M."/>
            <person name="Kojima H."/>
            <person name="Fukui M."/>
        </authorList>
    </citation>
    <scope>NUCLEOTIDE SEQUENCE [LARGE SCALE GENOMIC DNA]</scope>
    <source>
        <strain evidence="2">NAW-5</strain>
    </source>
</reference>
<accession>A0A2L2X9C8</accession>